<gene>
    <name evidence="2" type="primary">7</name>
    <name evidence="2" type="ORF">SEA_DANYALL_7</name>
</gene>
<accession>A0A345KR35</accession>
<proteinExistence type="predicted"/>
<dbReference type="RefSeq" id="YP_010096612.1">
    <property type="nucleotide sequence ID" value="NC_055751.1"/>
</dbReference>
<evidence type="ECO:0000313" key="2">
    <source>
        <dbReference type="EMBL" id="AXH45487.1"/>
    </source>
</evidence>
<keyword evidence="3" id="KW-1185">Reference proteome</keyword>
<dbReference type="Proteomes" id="UP000259123">
    <property type="component" value="Segment"/>
</dbReference>
<dbReference type="KEGG" id="vg:65114269"/>
<organism evidence="2 3">
    <name type="scientific">Gordonia phage Danyall</name>
    <dbReference type="NCBI Taxonomy" id="2250390"/>
    <lineage>
        <taxon>Viruses</taxon>
        <taxon>Duplodnaviria</taxon>
        <taxon>Heunggongvirae</taxon>
        <taxon>Uroviricota</taxon>
        <taxon>Caudoviricetes</taxon>
        <taxon>Stackebrandtviridae</taxon>
        <taxon>Frickvirinae</taxon>
        <taxon>Wizardvirus</taxon>
        <taxon>Wizardvirus danyall</taxon>
    </lineage>
</organism>
<evidence type="ECO:0000256" key="1">
    <source>
        <dbReference type="SAM" id="MobiDB-lite"/>
    </source>
</evidence>
<reference evidence="2 3" key="1">
    <citation type="submission" date="2018-06" db="EMBL/GenBank/DDBJ databases">
        <authorList>
            <person name="Brown M.E."/>
            <person name="Griffith B.C."/>
            <person name="Chatowsky O.R."/>
            <person name="Delesalle V.A."/>
            <person name="Garlena R.A."/>
            <person name="Russell D.A."/>
            <person name="Pope W.H."/>
            <person name="Jacobs-Sera D."/>
            <person name="Hatfull G.F."/>
        </authorList>
    </citation>
    <scope>NUCLEOTIDE SEQUENCE [LARGE SCALE GENOMIC DNA]</scope>
</reference>
<feature type="region of interest" description="Disordered" evidence="1">
    <location>
        <begin position="81"/>
        <end position="109"/>
    </location>
</feature>
<name>A0A345KR35_9CAUD</name>
<dbReference type="GeneID" id="65114269"/>
<dbReference type="EMBL" id="MH479910">
    <property type="protein sequence ID" value="AXH45487.1"/>
    <property type="molecule type" value="Genomic_DNA"/>
</dbReference>
<sequence>MSADERAAKYETIVYASNRHAGLGTPVTVYASSKRDAVNRAVAIGWSGRSEDARVKVKSVEDVPPQRNLVPPAEEVWDEGFEAGSTWHQSGPSGIPNDPPANPYAGGRS</sequence>
<protein>
    <submittedName>
        <fullName evidence="2">Uncharacterized protein</fullName>
    </submittedName>
</protein>
<evidence type="ECO:0000313" key="3">
    <source>
        <dbReference type="Proteomes" id="UP000259123"/>
    </source>
</evidence>